<feature type="transmembrane region" description="Helical" evidence="1">
    <location>
        <begin position="45"/>
        <end position="64"/>
    </location>
</feature>
<keyword evidence="1" id="KW-0812">Transmembrane</keyword>
<protein>
    <submittedName>
        <fullName evidence="2">Uncharacterized protein</fullName>
    </submittedName>
</protein>
<feature type="transmembrane region" description="Helical" evidence="1">
    <location>
        <begin position="115"/>
        <end position="136"/>
    </location>
</feature>
<dbReference type="EMBL" id="FNIR01000005">
    <property type="protein sequence ID" value="SDO44188.1"/>
    <property type="molecule type" value="Genomic_DNA"/>
</dbReference>
<evidence type="ECO:0000313" key="3">
    <source>
        <dbReference type="Proteomes" id="UP000199088"/>
    </source>
</evidence>
<keyword evidence="1" id="KW-1133">Transmembrane helix</keyword>
<reference evidence="3" key="1">
    <citation type="submission" date="2016-10" db="EMBL/GenBank/DDBJ databases">
        <authorList>
            <person name="Varghese N."/>
            <person name="Submissions S."/>
        </authorList>
    </citation>
    <scope>NUCLEOTIDE SEQUENCE [LARGE SCALE GENOMIC DNA]</scope>
    <source>
        <strain evidence="3">DSM 45843</strain>
    </source>
</reference>
<feature type="transmembrane region" description="Helical" evidence="1">
    <location>
        <begin position="14"/>
        <end position="39"/>
    </location>
</feature>
<gene>
    <name evidence="2" type="ORF">SAMN05660199_02002</name>
</gene>
<dbReference type="AlphaFoldDB" id="A0A1H0JK85"/>
<keyword evidence="1" id="KW-0472">Membrane</keyword>
<evidence type="ECO:0000256" key="1">
    <source>
        <dbReference type="SAM" id="Phobius"/>
    </source>
</evidence>
<dbReference type="Proteomes" id="UP000199088">
    <property type="component" value="Unassembled WGS sequence"/>
</dbReference>
<keyword evidence="3" id="KW-1185">Reference proteome</keyword>
<accession>A0A1H0JK85</accession>
<dbReference type="STRING" id="1052260.SAMN05660199_02002"/>
<feature type="transmembrane region" description="Helical" evidence="1">
    <location>
        <begin position="76"/>
        <end position="95"/>
    </location>
</feature>
<dbReference type="RefSeq" id="WP_091244055.1">
    <property type="nucleotide sequence ID" value="NZ_FNIR01000005.1"/>
</dbReference>
<organism evidence="2 3">
    <name type="scientific">Klenkia soli</name>
    <dbReference type="NCBI Taxonomy" id="1052260"/>
    <lineage>
        <taxon>Bacteria</taxon>
        <taxon>Bacillati</taxon>
        <taxon>Actinomycetota</taxon>
        <taxon>Actinomycetes</taxon>
        <taxon>Geodermatophilales</taxon>
        <taxon>Geodermatophilaceae</taxon>
        <taxon>Klenkia</taxon>
    </lineage>
</organism>
<evidence type="ECO:0000313" key="2">
    <source>
        <dbReference type="EMBL" id="SDO44188.1"/>
    </source>
</evidence>
<proteinExistence type="predicted"/>
<sequence length="145" mass="14893">MATAERPPPRPRSWAPALLVGHVVLGAGAAAVSLVLLALGADEEWPGHRVVGVVVGLLVVGAAGRRHGPRPQARGGRWAAVAGLVVLGVWVWSAVWLAGLSGPTAPLLAVLPLYLWPFALLAVVAAGVVACLDLAVGEVLHRRRG</sequence>
<name>A0A1H0JK85_9ACTN</name>